<dbReference type="EMBL" id="CP066701">
    <property type="protein sequence ID" value="QQX27527.1"/>
    <property type="molecule type" value="Genomic_DNA"/>
</dbReference>
<dbReference type="PANTHER" id="PTHR35146:SF1">
    <property type="entry name" value="UPF0178 PROTEIN YAII"/>
    <property type="match status" value="1"/>
</dbReference>
<dbReference type="InterPro" id="IPR003791">
    <property type="entry name" value="UPF0178"/>
</dbReference>
<comment type="similarity">
    <text evidence="1 2">Belongs to the UPF0178 family.</text>
</comment>
<evidence type="ECO:0000256" key="2">
    <source>
        <dbReference type="HAMAP-Rule" id="MF_00489"/>
    </source>
</evidence>
<evidence type="ECO:0000256" key="1">
    <source>
        <dbReference type="ARBA" id="ARBA00008522"/>
    </source>
</evidence>
<dbReference type="CDD" id="cd18720">
    <property type="entry name" value="PIN_YqxD-like"/>
    <property type="match status" value="1"/>
</dbReference>
<protein>
    <recommendedName>
        <fullName evidence="2">UPF0178 protein JGZ69_15980</fullName>
    </recommendedName>
</protein>
<dbReference type="HAMAP" id="MF_00489">
    <property type="entry name" value="UPF0178"/>
    <property type="match status" value="1"/>
</dbReference>
<reference evidence="3 4" key="1">
    <citation type="submission" date="2020-12" db="EMBL/GenBank/DDBJ databases">
        <title>Taxonomic evaluation of the Bacillus sporothermodurans group of bacteria based on whole genome sequences.</title>
        <authorList>
            <person name="Fiedler G."/>
            <person name="Herbstmann A.-D."/>
            <person name="Doll E."/>
            <person name="Wenning M."/>
            <person name="Brinks E."/>
            <person name="Kabisch J."/>
            <person name="Breitenwieser F."/>
            <person name="Lappann M."/>
            <person name="Boehnlein C."/>
            <person name="Franz C."/>
        </authorList>
    </citation>
    <scope>NUCLEOTIDE SEQUENCE [LARGE SCALE GENOMIC DNA]</scope>
    <source>
        <strain evidence="3 4">DSM 10599</strain>
    </source>
</reference>
<proteinExistence type="inferred from homology"/>
<dbReference type="KEGG" id="hspo:JGZ69_15980"/>
<organism evidence="3 4">
    <name type="scientific">Heyndrickxia sporothermodurans</name>
    <dbReference type="NCBI Taxonomy" id="46224"/>
    <lineage>
        <taxon>Bacteria</taxon>
        <taxon>Bacillati</taxon>
        <taxon>Bacillota</taxon>
        <taxon>Bacilli</taxon>
        <taxon>Bacillales</taxon>
        <taxon>Bacillaceae</taxon>
        <taxon>Heyndrickxia</taxon>
    </lineage>
</organism>
<sequence length="156" mass="17994">MVTNTERKGTTIFVDADACPVKQEIISVAIKYSLPYLFIASYAHKSNKHDERWIYVDPDKESADLYIMNHVKKNDIVITQDIGLASLVLPKRVFALSPRGKEYKEEAIQTALDFRYLAAKARRRGKYEKGPKPFTEHDRQSFINKFEEILSNIVVK</sequence>
<dbReference type="NCBIfam" id="NF001095">
    <property type="entry name" value="PRK00124.1"/>
    <property type="match status" value="1"/>
</dbReference>
<accession>A0AB37HQD2</accession>
<name>A0AB37HQD2_9BACI</name>
<dbReference type="Pfam" id="PF02639">
    <property type="entry name" value="DUF188"/>
    <property type="match status" value="1"/>
</dbReference>
<evidence type="ECO:0000313" key="3">
    <source>
        <dbReference type="EMBL" id="QQX27527.1"/>
    </source>
</evidence>
<gene>
    <name evidence="3" type="ORF">JGZ69_15980</name>
</gene>
<dbReference type="PANTHER" id="PTHR35146">
    <property type="entry name" value="UPF0178 PROTEIN YAII"/>
    <property type="match status" value="1"/>
</dbReference>
<dbReference type="AlphaFoldDB" id="A0AB37HQD2"/>
<dbReference type="RefSeq" id="WP_181294232.1">
    <property type="nucleotide sequence ID" value="NZ_JABWTR010000106.1"/>
</dbReference>
<evidence type="ECO:0000313" key="4">
    <source>
        <dbReference type="Proteomes" id="UP000595512"/>
    </source>
</evidence>
<dbReference type="Proteomes" id="UP000595512">
    <property type="component" value="Chromosome"/>
</dbReference>